<sequence>MDPSEPALLILRISFWVYSFSHVILLGFCPVDVRMNLHRNSTVVLTKKYRLQLSDQPQLLPKSFFESVMYLFLVLLLRNLCRAQ</sequence>
<evidence type="ECO:0000256" key="1">
    <source>
        <dbReference type="SAM" id="Phobius"/>
    </source>
</evidence>
<dbReference type="AlphaFoldDB" id="A0A2K2DAX2"/>
<keyword evidence="4" id="KW-1185">Reference proteome</keyword>
<dbReference type="Gramene" id="PNT71430">
    <property type="protein sequence ID" value="PNT71430"/>
    <property type="gene ID" value="BRADI_2g27403v3"/>
</dbReference>
<name>A0A2K2DAX2_BRADI</name>
<gene>
    <name evidence="2" type="ORF">BRADI_2g27403v3</name>
</gene>
<evidence type="ECO:0000313" key="2">
    <source>
        <dbReference type="EMBL" id="PNT71430.1"/>
    </source>
</evidence>
<accession>A0A2K2DAX2</accession>
<proteinExistence type="predicted"/>
<keyword evidence="1" id="KW-0472">Membrane</keyword>
<dbReference type="InParanoid" id="A0A2K2DAX2"/>
<keyword evidence="1" id="KW-1133">Transmembrane helix</keyword>
<dbReference type="EMBL" id="CM000881">
    <property type="protein sequence ID" value="PNT71430.1"/>
    <property type="molecule type" value="Genomic_DNA"/>
</dbReference>
<evidence type="ECO:0000313" key="4">
    <source>
        <dbReference type="Proteomes" id="UP000008810"/>
    </source>
</evidence>
<feature type="transmembrane region" description="Helical" evidence="1">
    <location>
        <begin position="7"/>
        <end position="28"/>
    </location>
</feature>
<reference evidence="3" key="3">
    <citation type="submission" date="2018-08" db="UniProtKB">
        <authorList>
            <consortium name="EnsemblPlants"/>
        </authorList>
    </citation>
    <scope>IDENTIFICATION</scope>
    <source>
        <strain evidence="3">cv. Bd21</strain>
    </source>
</reference>
<reference evidence="2 3" key="1">
    <citation type="journal article" date="2010" name="Nature">
        <title>Genome sequencing and analysis of the model grass Brachypodium distachyon.</title>
        <authorList>
            <consortium name="International Brachypodium Initiative"/>
        </authorList>
    </citation>
    <scope>NUCLEOTIDE SEQUENCE [LARGE SCALE GENOMIC DNA]</scope>
    <source>
        <strain evidence="2 3">Bd21</strain>
    </source>
</reference>
<keyword evidence="1" id="KW-0812">Transmembrane</keyword>
<protein>
    <submittedName>
        <fullName evidence="2 3">Uncharacterized protein</fullName>
    </submittedName>
</protein>
<organism evidence="2">
    <name type="scientific">Brachypodium distachyon</name>
    <name type="common">Purple false brome</name>
    <name type="synonym">Trachynia distachya</name>
    <dbReference type="NCBI Taxonomy" id="15368"/>
    <lineage>
        <taxon>Eukaryota</taxon>
        <taxon>Viridiplantae</taxon>
        <taxon>Streptophyta</taxon>
        <taxon>Embryophyta</taxon>
        <taxon>Tracheophyta</taxon>
        <taxon>Spermatophyta</taxon>
        <taxon>Magnoliopsida</taxon>
        <taxon>Liliopsida</taxon>
        <taxon>Poales</taxon>
        <taxon>Poaceae</taxon>
        <taxon>BOP clade</taxon>
        <taxon>Pooideae</taxon>
        <taxon>Stipodae</taxon>
        <taxon>Brachypodieae</taxon>
        <taxon>Brachypodium</taxon>
    </lineage>
</organism>
<reference evidence="2" key="2">
    <citation type="submission" date="2017-06" db="EMBL/GenBank/DDBJ databases">
        <title>WGS assembly of Brachypodium distachyon.</title>
        <authorList>
            <consortium name="The International Brachypodium Initiative"/>
            <person name="Lucas S."/>
            <person name="Harmon-Smith M."/>
            <person name="Lail K."/>
            <person name="Tice H."/>
            <person name="Grimwood J."/>
            <person name="Bruce D."/>
            <person name="Barry K."/>
            <person name="Shu S."/>
            <person name="Lindquist E."/>
            <person name="Wang M."/>
            <person name="Pitluck S."/>
            <person name="Vogel J.P."/>
            <person name="Garvin D.F."/>
            <person name="Mockler T.C."/>
            <person name="Schmutz J."/>
            <person name="Rokhsar D."/>
            <person name="Bevan M.W."/>
        </authorList>
    </citation>
    <scope>NUCLEOTIDE SEQUENCE</scope>
    <source>
        <strain evidence="2">Bd21</strain>
    </source>
</reference>
<dbReference type="EnsemblPlants" id="PNT71430">
    <property type="protein sequence ID" value="PNT71430"/>
    <property type="gene ID" value="BRADI_2g27403v3"/>
</dbReference>
<evidence type="ECO:0000313" key="3">
    <source>
        <dbReference type="EnsemblPlants" id="PNT71430"/>
    </source>
</evidence>
<dbReference type="Proteomes" id="UP000008810">
    <property type="component" value="Chromosome 2"/>
</dbReference>